<organism evidence="2 3">
    <name type="scientific">Schizopora paradoxa</name>
    <dbReference type="NCBI Taxonomy" id="27342"/>
    <lineage>
        <taxon>Eukaryota</taxon>
        <taxon>Fungi</taxon>
        <taxon>Dikarya</taxon>
        <taxon>Basidiomycota</taxon>
        <taxon>Agaricomycotina</taxon>
        <taxon>Agaricomycetes</taxon>
        <taxon>Hymenochaetales</taxon>
        <taxon>Schizoporaceae</taxon>
        <taxon>Schizopora</taxon>
    </lineage>
</organism>
<keyword evidence="1" id="KW-0812">Transmembrane</keyword>
<dbReference type="InParanoid" id="A0A0H2RF73"/>
<dbReference type="EMBL" id="KQ086032">
    <property type="protein sequence ID" value="KLO10232.1"/>
    <property type="molecule type" value="Genomic_DNA"/>
</dbReference>
<feature type="transmembrane region" description="Helical" evidence="1">
    <location>
        <begin position="173"/>
        <end position="193"/>
    </location>
</feature>
<keyword evidence="3" id="KW-1185">Reference proteome</keyword>
<evidence type="ECO:0000313" key="3">
    <source>
        <dbReference type="Proteomes" id="UP000053477"/>
    </source>
</evidence>
<evidence type="ECO:0000313" key="2">
    <source>
        <dbReference type="EMBL" id="KLO10232.1"/>
    </source>
</evidence>
<proteinExistence type="predicted"/>
<evidence type="ECO:0008006" key="4">
    <source>
        <dbReference type="Google" id="ProtNLM"/>
    </source>
</evidence>
<dbReference type="AlphaFoldDB" id="A0A0H2RF73"/>
<sequence length="215" mass="23895">MHTHALHKPRPECSRKSQAQRAFTISCWQLPRGRARNTGGDFELRFRVILDVLAMPCGLPPSFSSVSRRSQCTSSSNFISVRDLAQSQSTTHAAAASRSPTGPLAVSSSRYVQSSKHLRCFVHDFLFLFVQSPFHQVSYKSHPSCCLFDPKDFLGPPRIFFIAIVYSPIQSAFPSYSFCAFSVFVLLAAFLHFSDFDMTVGISGGSPARGVREVY</sequence>
<protein>
    <recommendedName>
        <fullName evidence="4">Transmembrane protein</fullName>
    </recommendedName>
</protein>
<evidence type="ECO:0000256" key="1">
    <source>
        <dbReference type="SAM" id="Phobius"/>
    </source>
</evidence>
<keyword evidence="1" id="KW-0472">Membrane</keyword>
<keyword evidence="1" id="KW-1133">Transmembrane helix</keyword>
<name>A0A0H2RF73_9AGAM</name>
<reference evidence="2 3" key="1">
    <citation type="submission" date="2015-04" db="EMBL/GenBank/DDBJ databases">
        <title>Complete genome sequence of Schizopora paradoxa KUC8140, a cosmopolitan wood degrader in East Asia.</title>
        <authorList>
            <consortium name="DOE Joint Genome Institute"/>
            <person name="Min B."/>
            <person name="Park H."/>
            <person name="Jang Y."/>
            <person name="Kim J.-J."/>
            <person name="Kim K.H."/>
            <person name="Pangilinan J."/>
            <person name="Lipzen A."/>
            <person name="Riley R."/>
            <person name="Grigoriev I.V."/>
            <person name="Spatafora J.W."/>
            <person name="Choi I.-G."/>
        </authorList>
    </citation>
    <scope>NUCLEOTIDE SEQUENCE [LARGE SCALE GENOMIC DNA]</scope>
    <source>
        <strain evidence="2 3">KUC8140</strain>
    </source>
</reference>
<accession>A0A0H2RF73</accession>
<dbReference type="Proteomes" id="UP000053477">
    <property type="component" value="Unassembled WGS sequence"/>
</dbReference>
<gene>
    <name evidence="2" type="ORF">SCHPADRAFT_528041</name>
</gene>